<name>A0ABM0US44_CAMSA</name>
<protein>
    <submittedName>
        <fullName evidence="4">Uncharacterized protein LOC104727993</fullName>
    </submittedName>
</protein>
<dbReference type="Gene3D" id="3.30.420.10">
    <property type="entry name" value="Ribonuclease H-like superfamily/Ribonuclease H"/>
    <property type="match status" value="1"/>
</dbReference>
<dbReference type="GeneID" id="104727993"/>
<dbReference type="PANTHER" id="PTHR47074:SF48">
    <property type="entry name" value="POLYNUCLEOTIDYL TRANSFERASE, RIBONUCLEASE H-LIKE SUPERFAMILY PROTEIN"/>
    <property type="match status" value="1"/>
</dbReference>
<dbReference type="Pfam" id="PF13966">
    <property type="entry name" value="zf-RVT"/>
    <property type="match status" value="1"/>
</dbReference>
<dbReference type="CDD" id="cd06222">
    <property type="entry name" value="RNase_H_like"/>
    <property type="match status" value="1"/>
</dbReference>
<dbReference type="InterPro" id="IPR044730">
    <property type="entry name" value="RNase_H-like_dom_plant"/>
</dbReference>
<feature type="domain" description="RNase H type-1" evidence="1">
    <location>
        <begin position="162"/>
        <end position="241"/>
    </location>
</feature>
<dbReference type="InterPro" id="IPR026960">
    <property type="entry name" value="RVT-Znf"/>
</dbReference>
<organism evidence="3 4">
    <name type="scientific">Camelina sativa</name>
    <name type="common">False flax</name>
    <name type="synonym">Myagrum sativum</name>
    <dbReference type="NCBI Taxonomy" id="90675"/>
    <lineage>
        <taxon>Eukaryota</taxon>
        <taxon>Viridiplantae</taxon>
        <taxon>Streptophyta</taxon>
        <taxon>Embryophyta</taxon>
        <taxon>Tracheophyta</taxon>
        <taxon>Spermatophyta</taxon>
        <taxon>Magnoliopsida</taxon>
        <taxon>eudicotyledons</taxon>
        <taxon>Gunneridae</taxon>
        <taxon>Pentapetalae</taxon>
        <taxon>rosids</taxon>
        <taxon>malvids</taxon>
        <taxon>Brassicales</taxon>
        <taxon>Brassicaceae</taxon>
        <taxon>Camelineae</taxon>
        <taxon>Camelina</taxon>
    </lineage>
</organism>
<keyword evidence="3" id="KW-1185">Reference proteome</keyword>
<gene>
    <name evidence="4" type="primary">LOC104727993</name>
</gene>
<evidence type="ECO:0000313" key="4">
    <source>
        <dbReference type="RefSeq" id="XP_010445342.1"/>
    </source>
</evidence>
<evidence type="ECO:0000259" key="1">
    <source>
        <dbReference type="Pfam" id="PF13456"/>
    </source>
</evidence>
<dbReference type="PANTHER" id="PTHR47074">
    <property type="entry name" value="BNAC02G40300D PROTEIN"/>
    <property type="match status" value="1"/>
</dbReference>
<dbReference type="Proteomes" id="UP000694864">
    <property type="component" value="Chromosome 11"/>
</dbReference>
<evidence type="ECO:0000313" key="3">
    <source>
        <dbReference type="Proteomes" id="UP000694864"/>
    </source>
</evidence>
<dbReference type="Pfam" id="PF13456">
    <property type="entry name" value="RVT_3"/>
    <property type="match status" value="1"/>
</dbReference>
<reference evidence="3" key="1">
    <citation type="journal article" date="2014" name="Nat. Commun.">
        <title>The emerging biofuel crop Camelina sativa retains a highly undifferentiated hexaploid genome structure.</title>
        <authorList>
            <person name="Kagale S."/>
            <person name="Koh C."/>
            <person name="Nixon J."/>
            <person name="Bollina V."/>
            <person name="Clarke W.E."/>
            <person name="Tuteja R."/>
            <person name="Spillane C."/>
            <person name="Robinson S.J."/>
            <person name="Links M.G."/>
            <person name="Clarke C."/>
            <person name="Higgins E.E."/>
            <person name="Huebert T."/>
            <person name="Sharpe A.G."/>
            <person name="Parkin I.A."/>
        </authorList>
    </citation>
    <scope>NUCLEOTIDE SEQUENCE [LARGE SCALE GENOMIC DNA]</scope>
    <source>
        <strain evidence="3">cv. DH55</strain>
    </source>
</reference>
<reference evidence="4" key="2">
    <citation type="submission" date="2025-08" db="UniProtKB">
        <authorList>
            <consortium name="RefSeq"/>
        </authorList>
    </citation>
    <scope>IDENTIFICATION</scope>
    <source>
        <tissue evidence="4">Leaf</tissue>
    </source>
</reference>
<dbReference type="InterPro" id="IPR052929">
    <property type="entry name" value="RNase_H-like_EbsB-rel"/>
</dbReference>
<dbReference type="InterPro" id="IPR002156">
    <property type="entry name" value="RNaseH_domain"/>
</dbReference>
<dbReference type="SUPFAM" id="SSF53098">
    <property type="entry name" value="Ribonuclease H-like"/>
    <property type="match status" value="1"/>
</dbReference>
<sequence>MWKCLSNSLSVAGNLAYRHLSRESTCIRCPENKESVNHLLFKCTYARLIWALALVPGPADGEWTESLYTNLYWVLNLAEENGRLEKQAMIVPWILWRLWKNRNELVFKGRKFEAEEVTRRAVEDSEEWRNRKEGTALQITPRVDRGVSGQWRPPPNQWLKCNTDASWHHDHNRCGIGWVLRNEQGEVIWVGARALPKPKTAMEAEVEAMRWALLMVSRFQYKNIIFESDAQVVINLLKNREY</sequence>
<dbReference type="RefSeq" id="XP_010445342.1">
    <property type="nucleotide sequence ID" value="XM_010447040.1"/>
</dbReference>
<proteinExistence type="predicted"/>
<dbReference type="InterPro" id="IPR036397">
    <property type="entry name" value="RNaseH_sf"/>
</dbReference>
<accession>A0ABM0US44</accession>
<evidence type="ECO:0000259" key="2">
    <source>
        <dbReference type="Pfam" id="PF13966"/>
    </source>
</evidence>
<feature type="domain" description="Reverse transcriptase zinc-binding" evidence="2">
    <location>
        <begin position="1"/>
        <end position="50"/>
    </location>
</feature>
<dbReference type="InterPro" id="IPR012337">
    <property type="entry name" value="RNaseH-like_sf"/>
</dbReference>